<dbReference type="Pfam" id="PF02686">
    <property type="entry name" value="GatC"/>
    <property type="match status" value="1"/>
</dbReference>
<comment type="catalytic activity">
    <reaction evidence="1">
        <text>L-glutamyl-tRNA(Gln) + L-glutamine + ATP + H2O = L-glutaminyl-tRNA(Gln) + L-glutamate + ADP + phosphate + H(+)</text>
        <dbReference type="Rhea" id="RHEA:17521"/>
        <dbReference type="Rhea" id="RHEA-COMP:9681"/>
        <dbReference type="Rhea" id="RHEA-COMP:9684"/>
        <dbReference type="ChEBI" id="CHEBI:15377"/>
        <dbReference type="ChEBI" id="CHEBI:15378"/>
        <dbReference type="ChEBI" id="CHEBI:29985"/>
        <dbReference type="ChEBI" id="CHEBI:30616"/>
        <dbReference type="ChEBI" id="CHEBI:43474"/>
        <dbReference type="ChEBI" id="CHEBI:58359"/>
        <dbReference type="ChEBI" id="CHEBI:78520"/>
        <dbReference type="ChEBI" id="CHEBI:78521"/>
        <dbReference type="ChEBI" id="CHEBI:456216"/>
    </reaction>
</comment>
<dbReference type="GO" id="GO:0050567">
    <property type="term" value="F:glutaminyl-tRNA synthase (glutamine-hydrolyzing) activity"/>
    <property type="evidence" value="ECO:0007669"/>
    <property type="project" value="UniProtKB-UniRule"/>
</dbReference>
<dbReference type="PANTHER" id="PTHR15004:SF0">
    <property type="entry name" value="GLUTAMYL-TRNA(GLN) AMIDOTRANSFERASE SUBUNIT C, MITOCHONDRIAL"/>
    <property type="match status" value="1"/>
</dbReference>
<dbReference type="HAMAP" id="MF_00122">
    <property type="entry name" value="GatC"/>
    <property type="match status" value="1"/>
</dbReference>
<evidence type="ECO:0000313" key="2">
    <source>
        <dbReference type="EMBL" id="GLQ31313.1"/>
    </source>
</evidence>
<evidence type="ECO:0000256" key="1">
    <source>
        <dbReference type="HAMAP-Rule" id="MF_00122"/>
    </source>
</evidence>
<dbReference type="RefSeq" id="WP_284380880.1">
    <property type="nucleotide sequence ID" value="NZ_BSNM01000011.1"/>
</dbReference>
<comment type="catalytic activity">
    <reaction evidence="1">
        <text>L-aspartyl-tRNA(Asn) + L-glutamine + ATP + H2O = L-asparaginyl-tRNA(Asn) + L-glutamate + ADP + phosphate + 2 H(+)</text>
        <dbReference type="Rhea" id="RHEA:14513"/>
        <dbReference type="Rhea" id="RHEA-COMP:9674"/>
        <dbReference type="Rhea" id="RHEA-COMP:9677"/>
        <dbReference type="ChEBI" id="CHEBI:15377"/>
        <dbReference type="ChEBI" id="CHEBI:15378"/>
        <dbReference type="ChEBI" id="CHEBI:29985"/>
        <dbReference type="ChEBI" id="CHEBI:30616"/>
        <dbReference type="ChEBI" id="CHEBI:43474"/>
        <dbReference type="ChEBI" id="CHEBI:58359"/>
        <dbReference type="ChEBI" id="CHEBI:78515"/>
        <dbReference type="ChEBI" id="CHEBI:78516"/>
        <dbReference type="ChEBI" id="CHEBI:456216"/>
    </reaction>
</comment>
<reference evidence="2" key="1">
    <citation type="journal article" date="2014" name="Int. J. Syst. Evol. Microbiol.">
        <title>Complete genome sequence of Corynebacterium casei LMG S-19264T (=DSM 44701T), isolated from a smear-ripened cheese.</title>
        <authorList>
            <consortium name="US DOE Joint Genome Institute (JGI-PGF)"/>
            <person name="Walter F."/>
            <person name="Albersmeier A."/>
            <person name="Kalinowski J."/>
            <person name="Ruckert C."/>
        </authorList>
    </citation>
    <scope>NUCLEOTIDE SEQUENCE</scope>
    <source>
        <strain evidence="2">NBRC 110071</strain>
    </source>
</reference>
<dbReference type="SUPFAM" id="SSF141000">
    <property type="entry name" value="Glu-tRNAGln amidotransferase C subunit"/>
    <property type="match status" value="1"/>
</dbReference>
<dbReference type="Proteomes" id="UP001161389">
    <property type="component" value="Unassembled WGS sequence"/>
</dbReference>
<dbReference type="EMBL" id="BSNM01000011">
    <property type="protein sequence ID" value="GLQ31313.1"/>
    <property type="molecule type" value="Genomic_DNA"/>
</dbReference>
<protein>
    <recommendedName>
        <fullName evidence="1">Aspartyl/glutamyl-tRNA(Asn/Gln) amidotransferase subunit C</fullName>
        <shortName evidence="1">Asp/Glu-ADT subunit C</shortName>
        <ecNumber evidence="1">6.3.5.-</ecNumber>
    </recommendedName>
</protein>
<comment type="function">
    <text evidence="1">Allows the formation of correctly charged Asn-tRNA(Asn) or Gln-tRNA(Gln) through the transamidation of misacylated Asp-tRNA(Asn) or Glu-tRNA(Gln) in organisms which lack either or both of asparaginyl-tRNA or glutaminyl-tRNA synthetases. The reaction takes place in the presence of glutamine and ATP through an activated phospho-Asp-tRNA(Asn) or phospho-Glu-tRNA(Gln).</text>
</comment>
<organism evidence="2 3">
    <name type="scientific">Litoribrevibacter albus</name>
    <dbReference type="NCBI Taxonomy" id="1473156"/>
    <lineage>
        <taxon>Bacteria</taxon>
        <taxon>Pseudomonadati</taxon>
        <taxon>Pseudomonadota</taxon>
        <taxon>Gammaproteobacteria</taxon>
        <taxon>Oceanospirillales</taxon>
        <taxon>Oceanospirillaceae</taxon>
        <taxon>Litoribrevibacter</taxon>
    </lineage>
</organism>
<keyword evidence="1" id="KW-0067">ATP-binding</keyword>
<keyword evidence="3" id="KW-1185">Reference proteome</keyword>
<dbReference type="AlphaFoldDB" id="A0AA37SAE7"/>
<dbReference type="PANTHER" id="PTHR15004">
    <property type="entry name" value="GLUTAMYL-TRNA(GLN) AMIDOTRANSFERASE SUBUNIT C, MITOCHONDRIAL"/>
    <property type="match status" value="1"/>
</dbReference>
<keyword evidence="1" id="KW-0648">Protein biosynthesis</keyword>
<comment type="subunit">
    <text evidence="1">Heterotrimer of A, B and C subunits.</text>
</comment>
<proteinExistence type="inferred from homology"/>
<comment type="similarity">
    <text evidence="1">Belongs to the GatC family.</text>
</comment>
<dbReference type="GO" id="GO:0005524">
    <property type="term" value="F:ATP binding"/>
    <property type="evidence" value="ECO:0007669"/>
    <property type="project" value="UniProtKB-KW"/>
</dbReference>
<evidence type="ECO:0000313" key="3">
    <source>
        <dbReference type="Proteomes" id="UP001161389"/>
    </source>
</evidence>
<dbReference type="InterPro" id="IPR036113">
    <property type="entry name" value="Asp/Glu-ADT_sf_sub_c"/>
</dbReference>
<keyword evidence="1" id="KW-0547">Nucleotide-binding</keyword>
<dbReference type="GO" id="GO:0006450">
    <property type="term" value="P:regulation of translational fidelity"/>
    <property type="evidence" value="ECO:0007669"/>
    <property type="project" value="InterPro"/>
</dbReference>
<dbReference type="EC" id="6.3.5.-" evidence="1"/>
<dbReference type="GO" id="GO:0070681">
    <property type="term" value="P:glutaminyl-tRNAGln biosynthesis via transamidation"/>
    <property type="evidence" value="ECO:0007669"/>
    <property type="project" value="TreeGrafter"/>
</dbReference>
<sequence length="95" mass="10563">MSIDHDQVAKIAELARLNIEPAQMDQYAENLSSILDLVDQLQAADTDGIDPLANPLDAVQRLRPDQVTETNQREHFQKNAPSADKGLFLVPKVIE</sequence>
<reference evidence="2" key="2">
    <citation type="submission" date="2023-01" db="EMBL/GenBank/DDBJ databases">
        <title>Draft genome sequence of Litoribrevibacter albus strain NBRC 110071.</title>
        <authorList>
            <person name="Sun Q."/>
            <person name="Mori K."/>
        </authorList>
    </citation>
    <scope>NUCLEOTIDE SEQUENCE</scope>
    <source>
        <strain evidence="2">NBRC 110071</strain>
    </source>
</reference>
<gene>
    <name evidence="1 2" type="primary">gatC</name>
    <name evidence="2" type="ORF">GCM10007876_17920</name>
</gene>
<comment type="caution">
    <text evidence="2">The sequence shown here is derived from an EMBL/GenBank/DDBJ whole genome shotgun (WGS) entry which is preliminary data.</text>
</comment>
<dbReference type="NCBIfam" id="TIGR00135">
    <property type="entry name" value="gatC"/>
    <property type="match status" value="1"/>
</dbReference>
<dbReference type="GO" id="GO:0006412">
    <property type="term" value="P:translation"/>
    <property type="evidence" value="ECO:0007669"/>
    <property type="project" value="UniProtKB-UniRule"/>
</dbReference>
<accession>A0AA37SAE7</accession>
<dbReference type="Gene3D" id="1.10.20.60">
    <property type="entry name" value="Glu-tRNAGln amidotransferase C subunit, N-terminal domain"/>
    <property type="match status" value="1"/>
</dbReference>
<name>A0AA37SAE7_9GAMM</name>
<dbReference type="InterPro" id="IPR003837">
    <property type="entry name" value="GatC"/>
</dbReference>
<keyword evidence="1" id="KW-0436">Ligase</keyword>